<evidence type="ECO:0000313" key="4">
    <source>
        <dbReference type="Proteomes" id="UP001500843"/>
    </source>
</evidence>
<proteinExistence type="predicted"/>
<evidence type="ECO:0000256" key="2">
    <source>
        <dbReference type="SAM" id="Phobius"/>
    </source>
</evidence>
<feature type="transmembrane region" description="Helical" evidence="2">
    <location>
        <begin position="245"/>
        <end position="265"/>
    </location>
</feature>
<feature type="transmembrane region" description="Helical" evidence="2">
    <location>
        <begin position="321"/>
        <end position="341"/>
    </location>
</feature>
<name>A0ABP8WRR1_9MICO</name>
<gene>
    <name evidence="3" type="ORF">GCM10023198_10090</name>
</gene>
<feature type="compositionally biased region" description="Low complexity" evidence="1">
    <location>
        <begin position="12"/>
        <end position="21"/>
    </location>
</feature>
<reference evidence="4" key="1">
    <citation type="journal article" date="2019" name="Int. J. Syst. Evol. Microbiol.">
        <title>The Global Catalogue of Microorganisms (GCM) 10K type strain sequencing project: providing services to taxonomists for standard genome sequencing and annotation.</title>
        <authorList>
            <consortium name="The Broad Institute Genomics Platform"/>
            <consortium name="The Broad Institute Genome Sequencing Center for Infectious Disease"/>
            <person name="Wu L."/>
            <person name="Ma J."/>
        </authorList>
    </citation>
    <scope>NUCLEOTIDE SEQUENCE [LARGE SCALE GENOMIC DNA]</scope>
    <source>
        <strain evidence="4">JCM 17975</strain>
    </source>
</reference>
<protein>
    <recommendedName>
        <fullName evidence="5">LigA protein</fullName>
    </recommendedName>
</protein>
<comment type="caution">
    <text evidence="3">The sequence shown here is derived from an EMBL/GenBank/DDBJ whole genome shotgun (WGS) entry which is preliminary data.</text>
</comment>
<feature type="transmembrane region" description="Helical" evidence="2">
    <location>
        <begin position="158"/>
        <end position="180"/>
    </location>
</feature>
<feature type="region of interest" description="Disordered" evidence="1">
    <location>
        <begin position="1"/>
        <end position="34"/>
    </location>
</feature>
<keyword evidence="4" id="KW-1185">Reference proteome</keyword>
<organism evidence="3 4">
    <name type="scientific">Promicromonospora umidemergens</name>
    <dbReference type="NCBI Taxonomy" id="629679"/>
    <lineage>
        <taxon>Bacteria</taxon>
        <taxon>Bacillati</taxon>
        <taxon>Actinomycetota</taxon>
        <taxon>Actinomycetes</taxon>
        <taxon>Micrococcales</taxon>
        <taxon>Promicromonosporaceae</taxon>
        <taxon>Promicromonospora</taxon>
    </lineage>
</organism>
<keyword evidence="2" id="KW-0472">Membrane</keyword>
<feature type="transmembrane region" description="Helical" evidence="2">
    <location>
        <begin position="41"/>
        <end position="62"/>
    </location>
</feature>
<feature type="transmembrane region" description="Helical" evidence="2">
    <location>
        <begin position="82"/>
        <end position="101"/>
    </location>
</feature>
<keyword evidence="2" id="KW-0812">Transmembrane</keyword>
<feature type="transmembrane region" description="Helical" evidence="2">
    <location>
        <begin position="113"/>
        <end position="138"/>
    </location>
</feature>
<sequence length="346" mass="35863">MATVDVEAQEMSTPTKTSSTTAPRGGAGSPSTARRDGRARFVVGYLAVAAVLPYLVLKLMWISGSTVGIAETSPLDAAVVQGGNLVTVAMELFAVAIILAFTHSWGLRAPAWLVLVPTWIGMGLLAPFLITGPVVAVFVTTEPSSVGDGSLAPWVGPLVYLGFGAQAVGITISFVLYARARWGRELTGRLSDRPSGPSRPALLPVTWGIVALLTVVSASRLLWSLGATWGLTPQLVESRGAVERLADATSALFAIGAVMGLLMLVRRRPGRERAWVPVVLAWVGGGATLSSGAYSLVLLLTRLAGPAASVPTAGVVPFVDLVQVVAGTATAVAGAVLLAELRPIRR</sequence>
<evidence type="ECO:0000256" key="1">
    <source>
        <dbReference type="SAM" id="MobiDB-lite"/>
    </source>
</evidence>
<accession>A0ABP8WRR1</accession>
<feature type="transmembrane region" description="Helical" evidence="2">
    <location>
        <begin position="277"/>
        <end position="301"/>
    </location>
</feature>
<feature type="transmembrane region" description="Helical" evidence="2">
    <location>
        <begin position="201"/>
        <end position="225"/>
    </location>
</feature>
<dbReference type="EMBL" id="BAABHM010000006">
    <property type="protein sequence ID" value="GAA4692795.1"/>
    <property type="molecule type" value="Genomic_DNA"/>
</dbReference>
<evidence type="ECO:0000313" key="3">
    <source>
        <dbReference type="EMBL" id="GAA4692795.1"/>
    </source>
</evidence>
<keyword evidence="2" id="KW-1133">Transmembrane helix</keyword>
<dbReference type="Proteomes" id="UP001500843">
    <property type="component" value="Unassembled WGS sequence"/>
</dbReference>
<evidence type="ECO:0008006" key="5">
    <source>
        <dbReference type="Google" id="ProtNLM"/>
    </source>
</evidence>